<evidence type="ECO:0000313" key="1">
    <source>
        <dbReference type="EMBL" id="CAL5991104.1"/>
    </source>
</evidence>
<comment type="caution">
    <text evidence="1">The sequence shown here is derived from an EMBL/GenBank/DDBJ whole genome shotgun (WGS) entry which is preliminary data.</text>
</comment>
<accession>A0ABP1HFP7</accession>
<name>A0ABP1HFP7_9EUKA</name>
<dbReference type="Proteomes" id="UP001642409">
    <property type="component" value="Unassembled WGS sequence"/>
</dbReference>
<protein>
    <submittedName>
        <fullName evidence="1">Hypothetical_protein</fullName>
    </submittedName>
</protein>
<keyword evidence="2" id="KW-1185">Reference proteome</keyword>
<proteinExistence type="predicted"/>
<reference evidence="1 2" key="1">
    <citation type="submission" date="2024-07" db="EMBL/GenBank/DDBJ databases">
        <authorList>
            <person name="Akdeniz Z."/>
        </authorList>
    </citation>
    <scope>NUCLEOTIDE SEQUENCE [LARGE SCALE GENOMIC DNA]</scope>
</reference>
<sequence>MKAVESLMYQYNLSHADSLQILCEHNFCIDSASLFQQQHNVPDYFGDLYQYLDLTPNSYFVSQKQLNQLIGFFKFTDLIELCDFFIQIKVQNYNSLTVHSLKRNYTKRTITINSEFVKFYFNLNKISNQNRIQTEFAYILMHKIISETDMNVIMSVFKDTIRKDEYLQLYDIFILQEIPEFSSDKIIEIILLKNRFK</sequence>
<gene>
    <name evidence="1" type="ORF">HINF_LOCUS11936</name>
</gene>
<organism evidence="1 2">
    <name type="scientific">Hexamita inflata</name>
    <dbReference type="NCBI Taxonomy" id="28002"/>
    <lineage>
        <taxon>Eukaryota</taxon>
        <taxon>Metamonada</taxon>
        <taxon>Diplomonadida</taxon>
        <taxon>Hexamitidae</taxon>
        <taxon>Hexamitinae</taxon>
        <taxon>Hexamita</taxon>
    </lineage>
</organism>
<evidence type="ECO:0000313" key="2">
    <source>
        <dbReference type="Proteomes" id="UP001642409"/>
    </source>
</evidence>
<dbReference type="EMBL" id="CAXDID020000026">
    <property type="protein sequence ID" value="CAL5991104.1"/>
    <property type="molecule type" value="Genomic_DNA"/>
</dbReference>